<gene>
    <name evidence="1" type="ORF">OB236_22835</name>
</gene>
<dbReference type="Proteomes" id="UP001652445">
    <property type="component" value="Unassembled WGS sequence"/>
</dbReference>
<accession>A0ABT2UK09</accession>
<keyword evidence="2" id="KW-1185">Reference proteome</keyword>
<name>A0ABT2UK09_9BACL</name>
<organism evidence="1 2">
    <name type="scientific">Paenibacillus baimaensis</name>
    <dbReference type="NCBI Taxonomy" id="2982185"/>
    <lineage>
        <taxon>Bacteria</taxon>
        <taxon>Bacillati</taxon>
        <taxon>Bacillota</taxon>
        <taxon>Bacilli</taxon>
        <taxon>Bacillales</taxon>
        <taxon>Paenibacillaceae</taxon>
        <taxon>Paenibacillus</taxon>
    </lineage>
</organism>
<evidence type="ECO:0008006" key="3">
    <source>
        <dbReference type="Google" id="ProtNLM"/>
    </source>
</evidence>
<evidence type="ECO:0000313" key="2">
    <source>
        <dbReference type="Proteomes" id="UP001652445"/>
    </source>
</evidence>
<comment type="caution">
    <text evidence="1">The sequence shown here is derived from an EMBL/GenBank/DDBJ whole genome shotgun (WGS) entry which is preliminary data.</text>
</comment>
<reference evidence="1 2" key="1">
    <citation type="submission" date="2022-09" db="EMBL/GenBank/DDBJ databases">
        <authorList>
            <person name="Han X.L."/>
            <person name="Wang Q."/>
            <person name="Lu T."/>
        </authorList>
    </citation>
    <scope>NUCLEOTIDE SEQUENCE [LARGE SCALE GENOMIC DNA]</scope>
    <source>
        <strain evidence="1 2">WQ 127069</strain>
    </source>
</reference>
<sequence length="110" mass="12341">MIRSCIDAVYHLSFGTDNLQPHAFLLDELVPLGGDLNRPILVMSFLSDLLQDANRKVSAYLITRHVLEKQDAGNQSNSHNQQGIEDQLIREVEGHALLDLHRSCDSFTSL</sequence>
<proteinExistence type="predicted"/>
<protein>
    <recommendedName>
        <fullName evidence="3">TraD/TraG TraM recognition site domain-containing protein</fullName>
    </recommendedName>
</protein>
<dbReference type="EMBL" id="JAOQIO010000089">
    <property type="protein sequence ID" value="MCU6794948.1"/>
    <property type="molecule type" value="Genomic_DNA"/>
</dbReference>
<evidence type="ECO:0000313" key="1">
    <source>
        <dbReference type="EMBL" id="MCU6794948.1"/>
    </source>
</evidence>
<dbReference type="RefSeq" id="WP_262686010.1">
    <property type="nucleotide sequence ID" value="NZ_JAOQIO010000089.1"/>
</dbReference>